<dbReference type="GO" id="GO:0016491">
    <property type="term" value="F:oxidoreductase activity"/>
    <property type="evidence" value="ECO:0007669"/>
    <property type="project" value="UniProtKB-KW"/>
</dbReference>
<evidence type="ECO:0000313" key="5">
    <source>
        <dbReference type="Proteomes" id="UP000613768"/>
    </source>
</evidence>
<evidence type="ECO:0000256" key="1">
    <source>
        <dbReference type="ARBA" id="ARBA00006484"/>
    </source>
</evidence>
<dbReference type="NCBIfam" id="NF006565">
    <property type="entry name" value="PRK09072.1"/>
    <property type="match status" value="1"/>
</dbReference>
<dbReference type="SMART" id="SM00822">
    <property type="entry name" value="PKS_KR"/>
    <property type="match status" value="1"/>
</dbReference>
<reference evidence="4 5" key="1">
    <citation type="submission" date="2020-09" db="EMBL/GenBank/DDBJ databases">
        <title>Pseudoxanthomonas sp. CAU 1598 isolated from sand of Yaerae Beach.</title>
        <authorList>
            <person name="Kim W."/>
        </authorList>
    </citation>
    <scope>NUCLEOTIDE SEQUENCE [LARGE SCALE GENOMIC DNA]</scope>
    <source>
        <strain evidence="4 5">CAU 1598</strain>
    </source>
</reference>
<dbReference type="RefSeq" id="WP_192030025.1">
    <property type="nucleotide sequence ID" value="NZ_JACYTR010000026.1"/>
</dbReference>
<keyword evidence="2" id="KW-0560">Oxidoreductase</keyword>
<dbReference type="AlphaFoldDB" id="A0AAW3ZPN2"/>
<dbReference type="InterPro" id="IPR057326">
    <property type="entry name" value="KR_dom"/>
</dbReference>
<evidence type="ECO:0000313" key="4">
    <source>
        <dbReference type="EMBL" id="MBD8526604.1"/>
    </source>
</evidence>
<sequence length="275" mass="29413">MRIQASCDVLITGASGGIGSALALACAARGAHVLACGRNRDRLDAIVARARSMPGRLQTLRADIGSSEGRSSLVDATTRFNGSSMVLLHAAARNQLALFADQTERDVQEIMQINAIAPLALTRALLPMLLRRESAAVVAIGSTFGSIGYPGFASYSASKFALRGAMESLAREYADSSLCFQWLAPRATDTEMNDARTRALNQELKVAVDAPEKVALAILDAIEAGRRRQQIGWPEKLFARLNGVFPELVDRALRGQLSAIRRHAQPAASVTEGVL</sequence>
<feature type="domain" description="Ketoreductase" evidence="3">
    <location>
        <begin position="7"/>
        <end position="190"/>
    </location>
</feature>
<proteinExistence type="inferred from homology"/>
<protein>
    <submittedName>
        <fullName evidence="4">SDR family oxidoreductase</fullName>
    </submittedName>
</protein>
<dbReference type="PROSITE" id="PS51257">
    <property type="entry name" value="PROKAR_LIPOPROTEIN"/>
    <property type="match status" value="1"/>
</dbReference>
<keyword evidence="5" id="KW-1185">Reference proteome</keyword>
<comment type="similarity">
    <text evidence="1">Belongs to the short-chain dehydrogenases/reductases (SDR) family.</text>
</comment>
<dbReference type="EMBL" id="JACYTR010000026">
    <property type="protein sequence ID" value="MBD8526604.1"/>
    <property type="molecule type" value="Genomic_DNA"/>
</dbReference>
<dbReference type="PANTHER" id="PTHR44196:SF1">
    <property type="entry name" value="DEHYDROGENASE_REDUCTASE SDR FAMILY MEMBER 7B"/>
    <property type="match status" value="1"/>
</dbReference>
<dbReference type="CDD" id="cd05233">
    <property type="entry name" value="SDR_c"/>
    <property type="match status" value="1"/>
</dbReference>
<dbReference type="Pfam" id="PF00106">
    <property type="entry name" value="adh_short"/>
    <property type="match status" value="1"/>
</dbReference>
<dbReference type="Gene3D" id="3.40.50.720">
    <property type="entry name" value="NAD(P)-binding Rossmann-like Domain"/>
    <property type="match status" value="1"/>
</dbReference>
<dbReference type="PANTHER" id="PTHR44196">
    <property type="entry name" value="DEHYDROGENASE/REDUCTASE SDR FAMILY MEMBER 7B"/>
    <property type="match status" value="1"/>
</dbReference>
<gene>
    <name evidence="4" type="ORF">IFO71_12740</name>
</gene>
<dbReference type="InterPro" id="IPR036291">
    <property type="entry name" value="NAD(P)-bd_dom_sf"/>
</dbReference>
<evidence type="ECO:0000256" key="2">
    <source>
        <dbReference type="ARBA" id="ARBA00023002"/>
    </source>
</evidence>
<dbReference type="SUPFAM" id="SSF51735">
    <property type="entry name" value="NAD(P)-binding Rossmann-fold domains"/>
    <property type="match status" value="1"/>
</dbReference>
<name>A0AAW3ZPN2_9GAMM</name>
<evidence type="ECO:0000259" key="3">
    <source>
        <dbReference type="SMART" id="SM00822"/>
    </source>
</evidence>
<comment type="caution">
    <text evidence="4">The sequence shown here is derived from an EMBL/GenBank/DDBJ whole genome shotgun (WGS) entry which is preliminary data.</text>
</comment>
<organism evidence="4 5">
    <name type="scientific">Pseudomarimonas arenosa</name>
    <dbReference type="NCBI Taxonomy" id="2774145"/>
    <lineage>
        <taxon>Bacteria</taxon>
        <taxon>Pseudomonadati</taxon>
        <taxon>Pseudomonadota</taxon>
        <taxon>Gammaproteobacteria</taxon>
        <taxon>Lysobacterales</taxon>
        <taxon>Lysobacteraceae</taxon>
        <taxon>Pseudomarimonas</taxon>
    </lineage>
</organism>
<dbReference type="Proteomes" id="UP000613768">
    <property type="component" value="Unassembled WGS sequence"/>
</dbReference>
<dbReference type="GO" id="GO:0016020">
    <property type="term" value="C:membrane"/>
    <property type="evidence" value="ECO:0007669"/>
    <property type="project" value="TreeGrafter"/>
</dbReference>
<dbReference type="InterPro" id="IPR002347">
    <property type="entry name" value="SDR_fam"/>
</dbReference>
<dbReference type="PRINTS" id="PR00081">
    <property type="entry name" value="GDHRDH"/>
</dbReference>
<accession>A0AAW3ZPN2</accession>